<dbReference type="PANTHER" id="PTHR20863">
    <property type="entry name" value="ACYL CARRIER PROTEIN"/>
    <property type="match status" value="1"/>
</dbReference>
<dbReference type="InterPro" id="IPR003231">
    <property type="entry name" value="ACP"/>
</dbReference>
<dbReference type="EMBL" id="VSSQ01099037">
    <property type="protein sequence ID" value="MPN41768.1"/>
    <property type="molecule type" value="Genomic_DNA"/>
</dbReference>
<comment type="caution">
    <text evidence="4">The sequence shown here is derived from an EMBL/GenBank/DDBJ whole genome shotgun (WGS) entry which is preliminary data.</text>
</comment>
<sequence>MTVNRTEIEQQVSAAVATVAGVGTESVEAGSDLVADLSLDSLAMYELVIDLEERYGLRISDEDLDRIHTVSDIVDYIDRSIDA</sequence>
<dbReference type="InterPro" id="IPR036736">
    <property type="entry name" value="ACP-like_sf"/>
</dbReference>
<evidence type="ECO:0000256" key="2">
    <source>
        <dbReference type="ARBA" id="ARBA00022553"/>
    </source>
</evidence>
<keyword evidence="2" id="KW-0597">Phosphoprotein</keyword>
<dbReference type="GO" id="GO:0005829">
    <property type="term" value="C:cytosol"/>
    <property type="evidence" value="ECO:0007669"/>
    <property type="project" value="TreeGrafter"/>
</dbReference>
<keyword evidence="1" id="KW-0596">Phosphopantetheine</keyword>
<evidence type="ECO:0000259" key="3">
    <source>
        <dbReference type="PROSITE" id="PS50075"/>
    </source>
</evidence>
<dbReference type="AlphaFoldDB" id="A0A645HRT0"/>
<dbReference type="PANTHER" id="PTHR20863:SF76">
    <property type="entry name" value="CARRIER DOMAIN-CONTAINING PROTEIN"/>
    <property type="match status" value="1"/>
</dbReference>
<name>A0A645HRT0_9ZZZZ</name>
<dbReference type="GO" id="GO:0000035">
    <property type="term" value="F:acyl binding"/>
    <property type="evidence" value="ECO:0007669"/>
    <property type="project" value="TreeGrafter"/>
</dbReference>
<dbReference type="PROSITE" id="PS50075">
    <property type="entry name" value="CARRIER"/>
    <property type="match status" value="1"/>
</dbReference>
<organism evidence="4">
    <name type="scientific">bioreactor metagenome</name>
    <dbReference type="NCBI Taxonomy" id="1076179"/>
    <lineage>
        <taxon>unclassified sequences</taxon>
        <taxon>metagenomes</taxon>
        <taxon>ecological metagenomes</taxon>
    </lineage>
</organism>
<dbReference type="HAMAP" id="MF_01217">
    <property type="entry name" value="Acyl_carrier"/>
    <property type="match status" value="1"/>
</dbReference>
<proteinExistence type="inferred from homology"/>
<dbReference type="InterPro" id="IPR009081">
    <property type="entry name" value="PP-bd_ACP"/>
</dbReference>
<feature type="domain" description="Carrier" evidence="3">
    <location>
        <begin position="6"/>
        <end position="81"/>
    </location>
</feature>
<dbReference type="SUPFAM" id="SSF47336">
    <property type="entry name" value="ACP-like"/>
    <property type="match status" value="1"/>
</dbReference>
<dbReference type="GO" id="GO:0016020">
    <property type="term" value="C:membrane"/>
    <property type="evidence" value="ECO:0007669"/>
    <property type="project" value="GOC"/>
</dbReference>
<evidence type="ECO:0000256" key="1">
    <source>
        <dbReference type="ARBA" id="ARBA00022450"/>
    </source>
</evidence>
<reference evidence="4" key="1">
    <citation type="submission" date="2019-08" db="EMBL/GenBank/DDBJ databases">
        <authorList>
            <person name="Kucharzyk K."/>
            <person name="Murdoch R.W."/>
            <person name="Higgins S."/>
            <person name="Loffler F."/>
        </authorList>
    </citation>
    <scope>NUCLEOTIDE SEQUENCE</scope>
</reference>
<accession>A0A645HRT0</accession>
<dbReference type="Gene3D" id="1.10.1200.10">
    <property type="entry name" value="ACP-like"/>
    <property type="match status" value="1"/>
</dbReference>
<dbReference type="Pfam" id="PF00550">
    <property type="entry name" value="PP-binding"/>
    <property type="match status" value="1"/>
</dbReference>
<dbReference type="GO" id="GO:0000036">
    <property type="term" value="F:acyl carrier activity"/>
    <property type="evidence" value="ECO:0007669"/>
    <property type="project" value="TreeGrafter"/>
</dbReference>
<protein>
    <submittedName>
        <fullName evidence="4">Acyl carrier protein</fullName>
    </submittedName>
</protein>
<gene>
    <name evidence="4" type="primary">acpP_84</name>
    <name evidence="4" type="ORF">SDC9_189323</name>
</gene>
<dbReference type="GO" id="GO:0009245">
    <property type="term" value="P:lipid A biosynthetic process"/>
    <property type="evidence" value="ECO:0007669"/>
    <property type="project" value="TreeGrafter"/>
</dbReference>
<evidence type="ECO:0000313" key="4">
    <source>
        <dbReference type="EMBL" id="MPN41768.1"/>
    </source>
</evidence>